<keyword evidence="9" id="KW-1185">Reference proteome</keyword>
<dbReference type="GO" id="GO:0031419">
    <property type="term" value="F:cobalamin binding"/>
    <property type="evidence" value="ECO:0007669"/>
    <property type="project" value="InterPro"/>
</dbReference>
<dbReference type="SFLD" id="SFLDS00029">
    <property type="entry name" value="Radical_SAM"/>
    <property type="match status" value="1"/>
</dbReference>
<dbReference type="EMBL" id="LSZW01000063">
    <property type="protein sequence ID" value="KXK64863.1"/>
    <property type="molecule type" value="Genomic_DNA"/>
</dbReference>
<protein>
    <submittedName>
        <fullName evidence="8">Radical SAM domain protein</fullName>
    </submittedName>
</protein>
<dbReference type="InterPro" id="IPR058240">
    <property type="entry name" value="rSAM_sf"/>
</dbReference>
<evidence type="ECO:0000313" key="8">
    <source>
        <dbReference type="EMBL" id="KXK64863.1"/>
    </source>
</evidence>
<name>A0A136Q2F9_9FIRM</name>
<dbReference type="Pfam" id="PF02310">
    <property type="entry name" value="B12-binding"/>
    <property type="match status" value="1"/>
</dbReference>
<sequence>MEVRMKTLLVAVNSSYVHTNPAVRSLSAINSVPFAEFNINQDSHNILRSILSYRAEIVAFSCYIWNIEHVLRLAEDLKKARPGIIVIMGGPEASFHAKEILESRHGYVDYVVCGEAEESLRELLGEIGRGDVIQTPGVLYQENGKCTGDQSYRIVNNMNLLPGPFAAEDEYDENKLYYYESSRGCPFACAYCMSGSLGGTVREKSLDRVKHELMAFARKEAKLVKFTDRTFNANRTRAKEIIRFAVEETGDTCFHFEVALDLMDEEMVSLLRSAPAGKIQLEAGVQTTNPHTLEAVMRRMDLDKLKRNAEAIREQGNIHLHLDLIAGLPYEGLDSFRNSFNEIYGLYPDKLQLGFLKLLPGTTLRREAKKYGIVYRSYAPYEVIQTNDISAEELLLLKGVEGILNRYYNTGRARKALDYLTKNQLIEPFELYERFYTFCEQEGYASRPLSVKNQFIVLIEYAKKYLPESSLGEFFAVLRKDYDRTKTKGQVPEELSKFV</sequence>
<dbReference type="InterPro" id="IPR023404">
    <property type="entry name" value="rSAM_horseshoe"/>
</dbReference>
<keyword evidence="3" id="KW-0479">Metal-binding</keyword>
<dbReference type="SUPFAM" id="SSF102114">
    <property type="entry name" value="Radical SAM enzymes"/>
    <property type="match status" value="1"/>
</dbReference>
<dbReference type="InterPro" id="IPR006638">
    <property type="entry name" value="Elp3/MiaA/NifB-like_rSAM"/>
</dbReference>
<dbReference type="PROSITE" id="PS51332">
    <property type="entry name" value="B12_BINDING"/>
    <property type="match status" value="1"/>
</dbReference>
<evidence type="ECO:0000256" key="2">
    <source>
        <dbReference type="ARBA" id="ARBA00022691"/>
    </source>
</evidence>
<dbReference type="AlphaFoldDB" id="A0A136Q2F9"/>
<dbReference type="SFLD" id="SFLDG01123">
    <property type="entry name" value="methyltransferase_(Class_B)"/>
    <property type="match status" value="1"/>
</dbReference>
<proteinExistence type="predicted"/>
<gene>
    <name evidence="8" type="ORF">HMPREF3293_02108</name>
</gene>
<dbReference type="SMART" id="SM00729">
    <property type="entry name" value="Elp3"/>
    <property type="match status" value="1"/>
</dbReference>
<dbReference type="PANTHER" id="PTHR43409:SF16">
    <property type="entry name" value="SLR0320 PROTEIN"/>
    <property type="match status" value="1"/>
</dbReference>
<dbReference type="OrthoDB" id="9801424at2"/>
<dbReference type="Gene3D" id="3.80.30.20">
    <property type="entry name" value="tm_1862 like domain"/>
    <property type="match status" value="1"/>
</dbReference>
<dbReference type="PROSITE" id="PS51918">
    <property type="entry name" value="RADICAL_SAM"/>
    <property type="match status" value="1"/>
</dbReference>
<evidence type="ECO:0000256" key="1">
    <source>
        <dbReference type="ARBA" id="ARBA00001966"/>
    </source>
</evidence>
<keyword evidence="4" id="KW-0408">Iron</keyword>
<dbReference type="KEGG" id="cmiu:B1H56_04730"/>
<dbReference type="GO" id="GO:0003824">
    <property type="term" value="F:catalytic activity"/>
    <property type="evidence" value="ECO:0007669"/>
    <property type="project" value="InterPro"/>
</dbReference>
<organism evidence="8 9">
    <name type="scientific">Christensenella minuta</name>
    <dbReference type="NCBI Taxonomy" id="626937"/>
    <lineage>
        <taxon>Bacteria</taxon>
        <taxon>Bacillati</taxon>
        <taxon>Bacillota</taxon>
        <taxon>Clostridia</taxon>
        <taxon>Christensenellales</taxon>
        <taxon>Christensenellaceae</taxon>
        <taxon>Christensenella</taxon>
    </lineage>
</organism>
<feature type="domain" description="B12-binding" evidence="6">
    <location>
        <begin position="5"/>
        <end position="134"/>
    </location>
</feature>
<evidence type="ECO:0000259" key="6">
    <source>
        <dbReference type="PROSITE" id="PS51332"/>
    </source>
</evidence>
<dbReference type="InterPro" id="IPR007197">
    <property type="entry name" value="rSAM"/>
</dbReference>
<dbReference type="Pfam" id="PF13311">
    <property type="entry name" value="DUF4080"/>
    <property type="match status" value="1"/>
</dbReference>
<keyword evidence="2" id="KW-0949">S-adenosyl-L-methionine</keyword>
<dbReference type="Pfam" id="PF04055">
    <property type="entry name" value="Radical_SAM"/>
    <property type="match status" value="1"/>
</dbReference>
<dbReference type="GO" id="GO:0046872">
    <property type="term" value="F:metal ion binding"/>
    <property type="evidence" value="ECO:0007669"/>
    <property type="project" value="UniProtKB-KW"/>
</dbReference>
<dbReference type="GO" id="GO:0005829">
    <property type="term" value="C:cytosol"/>
    <property type="evidence" value="ECO:0007669"/>
    <property type="project" value="TreeGrafter"/>
</dbReference>
<comment type="caution">
    <text evidence="8">The sequence shown here is derived from an EMBL/GenBank/DDBJ whole genome shotgun (WGS) entry which is preliminary data.</text>
</comment>
<dbReference type="Proteomes" id="UP000070366">
    <property type="component" value="Unassembled WGS sequence"/>
</dbReference>
<dbReference type="CDD" id="cd01335">
    <property type="entry name" value="Radical_SAM"/>
    <property type="match status" value="1"/>
</dbReference>
<dbReference type="InterPro" id="IPR025288">
    <property type="entry name" value="DUF4080"/>
</dbReference>
<dbReference type="CDD" id="cd02068">
    <property type="entry name" value="radical_SAM_B12_BD"/>
    <property type="match status" value="1"/>
</dbReference>
<dbReference type="InterPro" id="IPR051198">
    <property type="entry name" value="BchE-like"/>
</dbReference>
<comment type="cofactor">
    <cofactor evidence="1">
        <name>[4Fe-4S] cluster</name>
        <dbReference type="ChEBI" id="CHEBI:49883"/>
    </cofactor>
</comment>
<dbReference type="InterPro" id="IPR034466">
    <property type="entry name" value="Methyltransferase_Class_B"/>
</dbReference>
<dbReference type="PANTHER" id="PTHR43409">
    <property type="entry name" value="ANAEROBIC MAGNESIUM-PROTOPORPHYRIN IX MONOMETHYL ESTER CYCLASE-RELATED"/>
    <property type="match status" value="1"/>
</dbReference>
<dbReference type="SUPFAM" id="SSF52242">
    <property type="entry name" value="Cobalamin (vitamin B12)-binding domain"/>
    <property type="match status" value="1"/>
</dbReference>
<keyword evidence="5" id="KW-0411">Iron-sulfur</keyword>
<dbReference type="Gene3D" id="3.40.50.280">
    <property type="entry name" value="Cobalamin-binding domain"/>
    <property type="match status" value="1"/>
</dbReference>
<evidence type="ECO:0000256" key="5">
    <source>
        <dbReference type="ARBA" id="ARBA00023014"/>
    </source>
</evidence>
<dbReference type="PATRIC" id="fig|626937.4.peg.2080"/>
<evidence type="ECO:0000256" key="3">
    <source>
        <dbReference type="ARBA" id="ARBA00022723"/>
    </source>
</evidence>
<dbReference type="InterPro" id="IPR006158">
    <property type="entry name" value="Cobalamin-bd"/>
</dbReference>
<dbReference type="SFLD" id="SFLDG01082">
    <property type="entry name" value="B12-binding_domain_containing"/>
    <property type="match status" value="1"/>
</dbReference>
<reference evidence="8 9" key="1">
    <citation type="submission" date="2016-02" db="EMBL/GenBank/DDBJ databases">
        <authorList>
            <person name="Wen L."/>
            <person name="He K."/>
            <person name="Yang H."/>
        </authorList>
    </citation>
    <scope>NUCLEOTIDE SEQUENCE [LARGE SCALE GENOMIC DNA]</scope>
    <source>
        <strain evidence="8 9">DSM 22607</strain>
    </source>
</reference>
<dbReference type="GO" id="GO:0051539">
    <property type="term" value="F:4 iron, 4 sulfur cluster binding"/>
    <property type="evidence" value="ECO:0007669"/>
    <property type="project" value="UniProtKB-KW"/>
</dbReference>
<evidence type="ECO:0000256" key="4">
    <source>
        <dbReference type="ARBA" id="ARBA00023004"/>
    </source>
</evidence>
<dbReference type="InterPro" id="IPR036724">
    <property type="entry name" value="Cobalamin-bd_sf"/>
</dbReference>
<dbReference type="STRING" id="626937.HMPREF3293_02108"/>
<evidence type="ECO:0000259" key="7">
    <source>
        <dbReference type="PROSITE" id="PS51918"/>
    </source>
</evidence>
<feature type="domain" description="Radical SAM core" evidence="7">
    <location>
        <begin position="171"/>
        <end position="387"/>
    </location>
</feature>
<evidence type="ECO:0000313" key="9">
    <source>
        <dbReference type="Proteomes" id="UP000070366"/>
    </source>
</evidence>
<accession>A0A136Q2F9</accession>